<proteinExistence type="predicted"/>
<name>A0A410T7D6_9CAUD</name>
<dbReference type="Gene3D" id="3.30.2000.40">
    <property type="entry name" value="Myoviridae tail sheath stabiliser"/>
    <property type="match status" value="1"/>
</dbReference>
<dbReference type="Proteomes" id="UP000290538">
    <property type="component" value="Segment"/>
</dbReference>
<reference evidence="1 2" key="1">
    <citation type="submission" date="2019-01" db="EMBL/GenBank/DDBJ databases">
        <title>Complete genome sequence of Campylobacter bacteriophage CP20.</title>
        <authorList>
            <person name="Connerton I.F."/>
        </authorList>
    </citation>
    <scope>NUCLEOTIDE SEQUENCE [LARGE SCALE GENOMIC DNA]</scope>
</reference>
<dbReference type="EMBL" id="MK408758">
    <property type="protein sequence ID" value="QAU04918.1"/>
    <property type="molecule type" value="Genomic_DNA"/>
</dbReference>
<evidence type="ECO:0000313" key="2">
    <source>
        <dbReference type="Proteomes" id="UP000290538"/>
    </source>
</evidence>
<evidence type="ECO:0000313" key="1">
    <source>
        <dbReference type="EMBL" id="QAU04918.1"/>
    </source>
</evidence>
<sequence length="456" mass="53235">MAFFHFNTLRKYTGALIHLFSNLEIQTIQSNGKPLYSIVPIQYANRERFDIYSQLSYNQMFNGNTQVLPRGILLFTGMNANINRAKNKFAKIYRKSQIIKGETKKLNYQFNSVPYDFTYQVIIQCRGMNEASMILEQVASYFNPSYCLRIKEVDLPDFGDTSCILELNSTSVDQESMDELSTNIVTCTFDLTLRGNIYPAIKEQHLIELVQLFMSTDLPESTEANPVVTRVYSEGSKETESGIQTFINQYKAVIKDIKFNQDYLLCKIDSECEKLIKFRFNWWINDIKQDSEIEKLHYVPRDGDIVKVQAFTDIVESDIFEKEFYSDEPRYDLIINDLIRDEEFLECDFTDSNPSNIKYTFEWFINGKKLDLTQRIIKYKSKVSFDCECIIRSSDGREAKYFKHFHNNEMIFKDSFKVKDSMKLELKTDLKSIAIGYNDSMNFDTNNDSNDNSNGN</sequence>
<dbReference type="Pfam" id="PF16724">
    <property type="entry name" value="T4-gp15_tss"/>
    <property type="match status" value="1"/>
</dbReference>
<protein>
    <recommendedName>
        <fullName evidence="3">Tail sheath stabilizer and completion protein</fullName>
    </recommendedName>
</protein>
<accession>A0A410T7D6</accession>
<organism evidence="1 2">
    <name type="scientific">Campylobacter phage CP20</name>
    <dbReference type="NCBI Taxonomy" id="2506428"/>
    <lineage>
        <taxon>Viruses</taxon>
        <taxon>Duplodnaviria</taxon>
        <taxon>Heunggongvirae</taxon>
        <taxon>Uroviricota</taxon>
        <taxon>Caudoviricetes</taxon>
        <taxon>Connertonviridae</taxon>
        <taxon>Firehammervirus</taxon>
        <taxon>Firehammervirus CPt10</taxon>
    </lineage>
</organism>
<dbReference type="InterPro" id="IPR031997">
    <property type="entry name" value="T4-gp15_tss"/>
</dbReference>
<dbReference type="InterPro" id="IPR038553">
    <property type="entry name" value="T4-gp15_tss_sf"/>
</dbReference>
<evidence type="ECO:0008006" key="3">
    <source>
        <dbReference type="Google" id="ProtNLM"/>
    </source>
</evidence>